<dbReference type="OrthoDB" id="4403049at2759"/>
<evidence type="ECO:0000313" key="2">
    <source>
        <dbReference type="Proteomes" id="UP000234474"/>
    </source>
</evidence>
<dbReference type="GeneID" id="36536785"/>
<protein>
    <submittedName>
        <fullName evidence="1">Uncharacterized protein</fullName>
    </submittedName>
</protein>
<reference evidence="2" key="1">
    <citation type="journal article" date="2018" name="Proc. Natl. Acad. Sci. U.S.A.">
        <title>Linking secondary metabolites to gene clusters through genome sequencing of six diverse Aspergillus species.</title>
        <authorList>
            <person name="Kaerboelling I."/>
            <person name="Vesth T.C."/>
            <person name="Frisvad J.C."/>
            <person name="Nybo J.L."/>
            <person name="Theobald S."/>
            <person name="Kuo A."/>
            <person name="Bowyer P."/>
            <person name="Matsuda Y."/>
            <person name="Mondo S."/>
            <person name="Lyhne E.K."/>
            <person name="Kogle M.E."/>
            <person name="Clum A."/>
            <person name="Lipzen A."/>
            <person name="Salamov A."/>
            <person name="Ngan C.Y."/>
            <person name="Daum C."/>
            <person name="Chiniquy J."/>
            <person name="Barry K."/>
            <person name="LaButti K."/>
            <person name="Haridas S."/>
            <person name="Simmons B.A."/>
            <person name="Magnuson J.K."/>
            <person name="Mortensen U.H."/>
            <person name="Larsen T.O."/>
            <person name="Grigoriev I.V."/>
            <person name="Baker S.E."/>
            <person name="Andersen M.R."/>
        </authorList>
    </citation>
    <scope>NUCLEOTIDE SEQUENCE [LARGE SCALE GENOMIC DNA]</scope>
    <source>
        <strain evidence="2">IBT 16806</strain>
    </source>
</reference>
<evidence type="ECO:0000313" key="1">
    <source>
        <dbReference type="EMBL" id="PKX99155.1"/>
    </source>
</evidence>
<accession>A0A2I1CNH7</accession>
<dbReference type="RefSeq" id="XP_024687750.1">
    <property type="nucleotide sequence ID" value="XM_024829459.1"/>
</dbReference>
<gene>
    <name evidence="1" type="ORF">P174DRAFT_456685</name>
</gene>
<dbReference type="AlphaFoldDB" id="A0A2I1CNH7"/>
<dbReference type="OMA" id="WYSAYAY"/>
<name>A0A2I1CNH7_ASPN1</name>
<organism evidence="1 2">
    <name type="scientific">Aspergillus novofumigatus (strain IBT 16806)</name>
    <dbReference type="NCBI Taxonomy" id="1392255"/>
    <lineage>
        <taxon>Eukaryota</taxon>
        <taxon>Fungi</taxon>
        <taxon>Dikarya</taxon>
        <taxon>Ascomycota</taxon>
        <taxon>Pezizomycotina</taxon>
        <taxon>Eurotiomycetes</taxon>
        <taxon>Eurotiomycetidae</taxon>
        <taxon>Eurotiales</taxon>
        <taxon>Aspergillaceae</taxon>
        <taxon>Aspergillus</taxon>
        <taxon>Aspergillus subgen. Fumigati</taxon>
    </lineage>
</organism>
<proteinExistence type="predicted"/>
<dbReference type="Proteomes" id="UP000234474">
    <property type="component" value="Unassembled WGS sequence"/>
</dbReference>
<dbReference type="EMBL" id="MSZS01000001">
    <property type="protein sequence ID" value="PKX99155.1"/>
    <property type="molecule type" value="Genomic_DNA"/>
</dbReference>
<dbReference type="VEuPathDB" id="FungiDB:P174DRAFT_456685"/>
<sequence>MAHTTRPSAPDADEIMRLAVERFRTKMESSNRQFLQDRIDEIEAMKLPTEEEKLEKMRPYWRSNLGIKGEDPWNDCAPVGPVRQSGEERNITRLADVKTLYHQYMDGIQPPTLVSEEWRQMYLEPVQSVCNEAAFREEQEEKFEIPLCHELGSFIKYADGVQDPDFRRSGIAPFEPVFVSETKDYALKDHPTVLALPPPDINVAREALKDYLQYYLCDENFIDGIVDEDLEVRVGFLTGTGCRCGHDEWHSAYLYCRRFVEDSNPSHKDWAWRVVVFHADGENPTELNGRYPRFDSIPEFLEWYSSWLEHADLDQIRKDVMKPEYDSDEDR</sequence>
<comment type="caution">
    <text evidence="1">The sequence shown here is derived from an EMBL/GenBank/DDBJ whole genome shotgun (WGS) entry which is preliminary data.</text>
</comment>
<keyword evidence="2" id="KW-1185">Reference proteome</keyword>